<feature type="non-terminal residue" evidence="2">
    <location>
        <position position="131"/>
    </location>
</feature>
<reference evidence="2" key="1">
    <citation type="submission" date="2018-11" db="EMBL/GenBank/DDBJ databases">
        <authorList>
            <person name="Alioto T."/>
            <person name="Alioto T."/>
        </authorList>
    </citation>
    <scope>NUCLEOTIDE SEQUENCE</scope>
</reference>
<gene>
    <name evidence="2" type="ORF">MGAL_10B090358</name>
</gene>
<accession>A0A8B6CYW2</accession>
<evidence type="ECO:0000313" key="3">
    <source>
        <dbReference type="Proteomes" id="UP000596742"/>
    </source>
</evidence>
<proteinExistence type="predicted"/>
<dbReference type="EMBL" id="UYJE01002507">
    <property type="protein sequence ID" value="VDI11394.1"/>
    <property type="molecule type" value="Genomic_DNA"/>
</dbReference>
<keyword evidence="1" id="KW-0472">Membrane</keyword>
<keyword evidence="1" id="KW-0812">Transmembrane</keyword>
<sequence>MYHRQTMYYVFTLFVVWLSIGLSTSFLLDSTEFRCGDNVCKKHQKCVIEENRHKLLHFTCEDHTVHLPPHCVPNLLSAGKRCFCHSRTCVDDILSSHISAITTTAQPVTTKAVQVHNHEFRCGGYVCHRHQ</sequence>
<name>A0A8B6CYW2_MYTGA</name>
<dbReference type="OrthoDB" id="10439689at2759"/>
<dbReference type="Proteomes" id="UP000596742">
    <property type="component" value="Unassembled WGS sequence"/>
</dbReference>
<protein>
    <submittedName>
        <fullName evidence="2">Uncharacterized protein</fullName>
    </submittedName>
</protein>
<evidence type="ECO:0000313" key="2">
    <source>
        <dbReference type="EMBL" id="VDI11394.1"/>
    </source>
</evidence>
<keyword evidence="3" id="KW-1185">Reference proteome</keyword>
<organism evidence="2 3">
    <name type="scientific">Mytilus galloprovincialis</name>
    <name type="common">Mediterranean mussel</name>
    <dbReference type="NCBI Taxonomy" id="29158"/>
    <lineage>
        <taxon>Eukaryota</taxon>
        <taxon>Metazoa</taxon>
        <taxon>Spiralia</taxon>
        <taxon>Lophotrochozoa</taxon>
        <taxon>Mollusca</taxon>
        <taxon>Bivalvia</taxon>
        <taxon>Autobranchia</taxon>
        <taxon>Pteriomorphia</taxon>
        <taxon>Mytilida</taxon>
        <taxon>Mytiloidea</taxon>
        <taxon>Mytilidae</taxon>
        <taxon>Mytilinae</taxon>
        <taxon>Mytilus</taxon>
    </lineage>
</organism>
<feature type="transmembrane region" description="Helical" evidence="1">
    <location>
        <begin position="7"/>
        <end position="28"/>
    </location>
</feature>
<evidence type="ECO:0000256" key="1">
    <source>
        <dbReference type="SAM" id="Phobius"/>
    </source>
</evidence>
<comment type="caution">
    <text evidence="2">The sequence shown here is derived from an EMBL/GenBank/DDBJ whole genome shotgun (WGS) entry which is preliminary data.</text>
</comment>
<keyword evidence="1" id="KW-1133">Transmembrane helix</keyword>
<dbReference type="AlphaFoldDB" id="A0A8B6CYW2"/>